<name>A0AAW1GSR2_SAPOF</name>
<dbReference type="InterPro" id="IPR008906">
    <property type="entry name" value="HATC_C_dom"/>
</dbReference>
<evidence type="ECO:0000313" key="2">
    <source>
        <dbReference type="EMBL" id="KAK9667796.1"/>
    </source>
</evidence>
<sequence length="257" mass="29388">MHGSLTPKPLSSTRWESRVDTIRFQIGDIREALLEVAEIDHDSKIKSEAKSLALNELGDFEFLVSIIIWYEILSLVNEVSKHLQTKSMLIYVAISQVKALISCFEKYRENGFSKAIDIAKDIAKDIDINPVFPKRPISSLKKRFEQYEKYENIFGFIFTTDKLYSLDDSALESCCVNLQNVLKNKILLTIPITVTSAERSFSKLKLLKSYLRSTMLQDRLNGVVMIAIENGLFEKVTYAELIDDFASKNARRAIVFK</sequence>
<feature type="domain" description="HAT C-terminal dimerisation" evidence="1">
    <location>
        <begin position="173"/>
        <end position="230"/>
    </location>
</feature>
<evidence type="ECO:0000313" key="3">
    <source>
        <dbReference type="Proteomes" id="UP001443914"/>
    </source>
</evidence>
<gene>
    <name evidence="2" type="ORF">RND81_13G011700</name>
</gene>
<dbReference type="PANTHER" id="PTHR45749:SF35">
    <property type="entry name" value="AC-LIKE TRANSPOSASE-RELATED"/>
    <property type="match status" value="1"/>
</dbReference>
<keyword evidence="3" id="KW-1185">Reference proteome</keyword>
<dbReference type="PANTHER" id="PTHR45749">
    <property type="match status" value="1"/>
</dbReference>
<dbReference type="Pfam" id="PF05699">
    <property type="entry name" value="Dimer_Tnp_hAT"/>
    <property type="match status" value="1"/>
</dbReference>
<organism evidence="2 3">
    <name type="scientific">Saponaria officinalis</name>
    <name type="common">Common soapwort</name>
    <name type="synonym">Lychnis saponaria</name>
    <dbReference type="NCBI Taxonomy" id="3572"/>
    <lineage>
        <taxon>Eukaryota</taxon>
        <taxon>Viridiplantae</taxon>
        <taxon>Streptophyta</taxon>
        <taxon>Embryophyta</taxon>
        <taxon>Tracheophyta</taxon>
        <taxon>Spermatophyta</taxon>
        <taxon>Magnoliopsida</taxon>
        <taxon>eudicotyledons</taxon>
        <taxon>Gunneridae</taxon>
        <taxon>Pentapetalae</taxon>
        <taxon>Caryophyllales</taxon>
        <taxon>Caryophyllaceae</taxon>
        <taxon>Caryophylleae</taxon>
        <taxon>Saponaria</taxon>
    </lineage>
</organism>
<dbReference type="EMBL" id="JBDFQZ010000013">
    <property type="protein sequence ID" value="KAK9667796.1"/>
    <property type="molecule type" value="Genomic_DNA"/>
</dbReference>
<dbReference type="GO" id="GO:0046983">
    <property type="term" value="F:protein dimerization activity"/>
    <property type="evidence" value="ECO:0007669"/>
    <property type="project" value="InterPro"/>
</dbReference>
<proteinExistence type="predicted"/>
<reference evidence="2" key="1">
    <citation type="submission" date="2024-03" db="EMBL/GenBank/DDBJ databases">
        <title>WGS assembly of Saponaria officinalis var. Norfolk2.</title>
        <authorList>
            <person name="Jenkins J."/>
            <person name="Shu S."/>
            <person name="Grimwood J."/>
            <person name="Barry K."/>
            <person name="Goodstein D."/>
            <person name="Schmutz J."/>
            <person name="Leebens-Mack J."/>
            <person name="Osbourn A."/>
        </authorList>
    </citation>
    <scope>NUCLEOTIDE SEQUENCE [LARGE SCALE GENOMIC DNA]</scope>
    <source>
        <strain evidence="2">JIC</strain>
    </source>
</reference>
<accession>A0AAW1GSR2</accession>
<dbReference type="AlphaFoldDB" id="A0AAW1GSR2"/>
<dbReference type="Proteomes" id="UP001443914">
    <property type="component" value="Unassembled WGS sequence"/>
</dbReference>
<evidence type="ECO:0000259" key="1">
    <source>
        <dbReference type="Pfam" id="PF05699"/>
    </source>
</evidence>
<protein>
    <recommendedName>
        <fullName evidence="1">HAT C-terminal dimerisation domain-containing protein</fullName>
    </recommendedName>
</protein>
<comment type="caution">
    <text evidence="2">The sequence shown here is derived from an EMBL/GenBank/DDBJ whole genome shotgun (WGS) entry which is preliminary data.</text>
</comment>